<organism evidence="6 7">
    <name type="scientific">Oncorhynchus tshawytscha</name>
    <name type="common">Chinook salmon</name>
    <name type="synonym">Salmo tshawytscha</name>
    <dbReference type="NCBI Taxonomy" id="74940"/>
    <lineage>
        <taxon>Eukaryota</taxon>
        <taxon>Metazoa</taxon>
        <taxon>Chordata</taxon>
        <taxon>Craniata</taxon>
        <taxon>Vertebrata</taxon>
        <taxon>Euteleostomi</taxon>
        <taxon>Actinopterygii</taxon>
        <taxon>Neopterygii</taxon>
        <taxon>Teleostei</taxon>
        <taxon>Protacanthopterygii</taxon>
        <taxon>Salmoniformes</taxon>
        <taxon>Salmonidae</taxon>
        <taxon>Salmoninae</taxon>
        <taxon>Oncorhynchus</taxon>
    </lineage>
</organism>
<proteinExistence type="predicted"/>
<accession>A0A8C8D4E2</accession>
<feature type="compositionally biased region" description="Polar residues" evidence="2">
    <location>
        <begin position="251"/>
        <end position="279"/>
    </location>
</feature>
<keyword evidence="7" id="KW-1185">Reference proteome</keyword>
<evidence type="ECO:0000313" key="7">
    <source>
        <dbReference type="Proteomes" id="UP000694402"/>
    </source>
</evidence>
<feature type="compositionally biased region" description="Low complexity" evidence="2">
    <location>
        <begin position="464"/>
        <end position="479"/>
    </location>
</feature>
<dbReference type="Pfam" id="PF18385">
    <property type="entry name" value="Tiam_CC_Ex"/>
    <property type="match status" value="1"/>
</dbReference>
<evidence type="ECO:0000256" key="2">
    <source>
        <dbReference type="SAM" id="MobiDB-lite"/>
    </source>
</evidence>
<dbReference type="InterPro" id="IPR001849">
    <property type="entry name" value="PH_domain"/>
</dbReference>
<evidence type="ECO:0008006" key="8">
    <source>
        <dbReference type="Google" id="ProtNLM"/>
    </source>
</evidence>
<dbReference type="Pfam" id="PF00621">
    <property type="entry name" value="RhoGEF"/>
    <property type="match status" value="1"/>
</dbReference>
<dbReference type="SUPFAM" id="SSF48065">
    <property type="entry name" value="DBL homology domain (DH-domain)"/>
    <property type="match status" value="1"/>
</dbReference>
<evidence type="ECO:0000313" key="6">
    <source>
        <dbReference type="Ensembl" id="ENSOTSP00005018057.2"/>
    </source>
</evidence>
<dbReference type="InterPro" id="IPR001478">
    <property type="entry name" value="PDZ"/>
</dbReference>
<dbReference type="InterPro" id="IPR055230">
    <property type="entry name" value="PH_Tiam1/2"/>
</dbReference>
<keyword evidence="1" id="KW-0677">Repeat</keyword>
<feature type="region of interest" description="Disordered" evidence="2">
    <location>
        <begin position="1484"/>
        <end position="1506"/>
    </location>
</feature>
<dbReference type="SMART" id="SM00233">
    <property type="entry name" value="PH"/>
    <property type="match status" value="1"/>
</dbReference>
<feature type="compositionally biased region" description="Basic and acidic residues" evidence="2">
    <location>
        <begin position="385"/>
        <end position="394"/>
    </location>
</feature>
<dbReference type="InterPro" id="IPR035899">
    <property type="entry name" value="DBL_dom_sf"/>
</dbReference>
<feature type="region of interest" description="Disordered" evidence="2">
    <location>
        <begin position="349"/>
        <end position="415"/>
    </location>
</feature>
<dbReference type="PROSITE" id="PS50010">
    <property type="entry name" value="DH_2"/>
    <property type="match status" value="1"/>
</dbReference>
<dbReference type="CDD" id="cd00136">
    <property type="entry name" value="PDZ_canonical"/>
    <property type="match status" value="1"/>
</dbReference>
<reference evidence="6" key="2">
    <citation type="submission" date="2025-09" db="UniProtKB">
        <authorList>
            <consortium name="Ensembl"/>
        </authorList>
    </citation>
    <scope>IDENTIFICATION</scope>
</reference>
<feature type="region of interest" description="Disordered" evidence="2">
    <location>
        <begin position="460"/>
        <end position="479"/>
    </location>
</feature>
<feature type="compositionally biased region" description="Low complexity" evidence="2">
    <location>
        <begin position="1405"/>
        <end position="1417"/>
    </location>
</feature>
<dbReference type="Gene3D" id="6.10.140.680">
    <property type="match status" value="1"/>
</dbReference>
<feature type="compositionally biased region" description="Polar residues" evidence="2">
    <location>
        <begin position="1418"/>
        <end position="1429"/>
    </location>
</feature>
<feature type="domain" description="PDZ" evidence="5">
    <location>
        <begin position="815"/>
        <end position="862"/>
    </location>
</feature>
<name>A0A8C8D4E2_ONCTS</name>
<dbReference type="InterPro" id="IPR001331">
    <property type="entry name" value="GDS_CDC24_CS"/>
</dbReference>
<feature type="domain" description="DH" evidence="4">
    <location>
        <begin position="986"/>
        <end position="1180"/>
    </location>
</feature>
<dbReference type="SMART" id="SM00325">
    <property type="entry name" value="RhoGEF"/>
    <property type="match status" value="1"/>
</dbReference>
<dbReference type="SUPFAM" id="SSF50156">
    <property type="entry name" value="PDZ domain-like"/>
    <property type="match status" value="1"/>
</dbReference>
<reference evidence="6" key="1">
    <citation type="submission" date="2025-08" db="UniProtKB">
        <authorList>
            <consortium name="Ensembl"/>
        </authorList>
    </citation>
    <scope>IDENTIFICATION</scope>
</reference>
<dbReference type="CDD" id="cd00160">
    <property type="entry name" value="RhoGEF"/>
    <property type="match status" value="1"/>
</dbReference>
<dbReference type="SMART" id="SM00228">
    <property type="entry name" value="PDZ"/>
    <property type="match status" value="1"/>
</dbReference>
<feature type="domain" description="PH" evidence="3">
    <location>
        <begin position="495"/>
        <end position="609"/>
    </location>
</feature>
<dbReference type="Gene3D" id="1.20.900.10">
    <property type="entry name" value="Dbl homology (DH) domain"/>
    <property type="match status" value="1"/>
</dbReference>
<dbReference type="SUPFAM" id="SSF50729">
    <property type="entry name" value="PH domain-like"/>
    <property type="match status" value="2"/>
</dbReference>
<feature type="region of interest" description="Disordered" evidence="2">
    <location>
        <begin position="130"/>
        <end position="159"/>
    </location>
</feature>
<dbReference type="GO" id="GO:0007264">
    <property type="term" value="P:small GTPase-mediated signal transduction"/>
    <property type="evidence" value="ECO:0007669"/>
    <property type="project" value="InterPro"/>
</dbReference>
<dbReference type="PANTHER" id="PTHR46001:SF5">
    <property type="entry name" value="RHO GUANINE NUCLEOTIDE EXCHANGE FACTOR TIAM2"/>
    <property type="match status" value="1"/>
</dbReference>
<dbReference type="PROSITE" id="PS50106">
    <property type="entry name" value="PDZ"/>
    <property type="match status" value="1"/>
</dbReference>
<dbReference type="Gene3D" id="2.30.29.30">
    <property type="entry name" value="Pleckstrin-homology domain (PH domain)/Phosphotyrosine-binding domain (PTB)"/>
    <property type="match status" value="2"/>
</dbReference>
<dbReference type="Proteomes" id="UP000694402">
    <property type="component" value="Unassembled WGS sequence"/>
</dbReference>
<dbReference type="PROSITE" id="PS50003">
    <property type="entry name" value="PH_DOMAIN"/>
    <property type="match status" value="1"/>
</dbReference>
<dbReference type="InterPro" id="IPR040655">
    <property type="entry name" value="TIAM1_CC-Ex"/>
</dbReference>
<dbReference type="PANTHER" id="PTHR46001">
    <property type="entry name" value="TIAM (MAMMALIAN TUMOR INVASION AND METASTASIS FACTOR) HOMOLOG"/>
    <property type="match status" value="1"/>
</dbReference>
<feature type="compositionally biased region" description="Polar residues" evidence="2">
    <location>
        <begin position="406"/>
        <end position="415"/>
    </location>
</feature>
<dbReference type="Pfam" id="PF23014">
    <property type="entry name" value="PH_Tiam1"/>
    <property type="match status" value="1"/>
</dbReference>
<dbReference type="PROSITE" id="PS00741">
    <property type="entry name" value="DH_1"/>
    <property type="match status" value="1"/>
</dbReference>
<sequence length="1579" mass="176059">MGNSESQYSIQGSKGTSLIFPGKQKPYSLKFRSNKEEVLSPHTWWKGGPGGSGYKARAVGRGCLSPLQRRGEPYISRHYDYVTKGVKGSPNCHLWHGSPPRGRSHLPAENRCCPYEGRGSLYSRASGDLNDYALNGHRTPERMRGEGDEGLEEQSSPRVVIKKDGSLRVEFTNTNSGLLLDEASGPVQLLKFSPTLESTSSLPGSSRPEAHHGAPQPASTSTARTSKGSSLSSEGSWYDSPWGPSVELCDQDQSCSSNRSMGNRRSDQLDSFGQQSPPVSISDLYRDPSMAATFPTAKDLSAQYRESSLHSHHIQHQASFVSALDMPAEEQCPEALQYSSYTLPCRKAQPNGEVSTLKKGTGSVRSRMRRLSDWTGSLSRKKRKTQEPRYKDSSEAFDSGVDGLTAATSSPSQVSSLWYPGGPGNVGASRAQSAGALHHSSDALHQNIYENFMQELETGMGQDTSTGTEGGESSSESAGGSLEQLDMLFEKEQGVVRRAGWLSFKPLLTLHKDRKLELVTRRKWKQYWVTLKGCTLLFYETYGKGSPEQELSPRYALFAEDCIVQAIPEHPKKENVFCLSNTYGDVYLFQASNQTDLENWVTAIHSASASLFAKRHGKEDTVRLLRSQIRGLLQKVDMDGKMKKMAELQLSIVSDPKNRKAIENQIQQWEQNLEKFNMDLFRMRCYLASLQGGELPNPKSLLAAASRPSKTALGRLSIFSVSSFHALVCSRDEATLRRRSVSLSQRSRNKKGLFSSLKGLDNLTKRDRDKRPSAGQVWYLDILHTQDTLNAHTENTHIPTRKLTQDIFIFLRECFAVTGHTDGQRNSRIFVSEVLPDGLAFSEGLRPGNEIVVLNGRGVSTLDLGLIQKLFAEQTLQLTLRRDAPPTSPLTSDPSTPTPLSNQSQLLQDFLDTHHHAKSTTGEIVSQHTNITPDRHPEHVETVCMLYHTFQEGSGGLMEGHKDPPHPGAEPTLLRPCPRHMSATERLRKVIQELVDTEKSYVKDLSCLFEIYLKPLQNETFLTLDEMDSLFGSLPEMLDFQRVFLQTLEERIASSPDFSTLETPVQFKKLLFSLGGSFLYYADHFKLYSGFCANHIKVQKVLERAKTDWSFKEFLAARNPTKQHSSTLESYLIKPVQRVLKYPLLLRELVSLTDTDSEEHYHLTEALKAMEKVASHINEMQKIYEDYGSVFDQLVAEQSGHEEVTELTMGEFLMHSSVVWLNPHPSLGRMRKDPEMTVFVFKKAVILVYRESNKLKKKMQNTPRLAHSHGDLDPFKFRWLIPLSALQARLGNTAGTETTCIWELIHTKSELEGRPETVFQLCSSVPECKVNIIKVIRSILRENVRRNMLPAEMGCKEHLTPLRSTLPSSARIGPSRASWLCKQPLLDLPTPASTLKPGQPDSDEGSLSSGTHSSSDGPTQHKTLSTQKAWSRGGQRPSSFSSVKESYILSDEDDEFSEARESFPSCAIEAQFLSLRLSEEAASSRAPAPRVQPEGAEVNTPESQPKLVRGHFCPVKRKGSSQRALLSLHSRSLDSQTDLAAIDLKTLLEREFSVQSLTSVVNEDCFYDPTDTGSTPNNS</sequence>
<evidence type="ECO:0000259" key="5">
    <source>
        <dbReference type="PROSITE" id="PS50106"/>
    </source>
</evidence>
<dbReference type="AlphaFoldDB" id="A0A8C8D4E2"/>
<dbReference type="FunFam" id="1.20.900.10:FF:000012">
    <property type="entry name" value="T cell lymphoma invasion and metastasis 1"/>
    <property type="match status" value="1"/>
</dbReference>
<dbReference type="CDD" id="cd01230">
    <property type="entry name" value="PH1_Tiam1_2"/>
    <property type="match status" value="1"/>
</dbReference>
<evidence type="ECO:0000259" key="3">
    <source>
        <dbReference type="PROSITE" id="PS50003"/>
    </source>
</evidence>
<feature type="compositionally biased region" description="Polar residues" evidence="2">
    <location>
        <begin position="1"/>
        <end position="16"/>
    </location>
</feature>
<evidence type="ECO:0000259" key="4">
    <source>
        <dbReference type="PROSITE" id="PS50010"/>
    </source>
</evidence>
<dbReference type="Gene3D" id="2.30.42.10">
    <property type="match status" value="1"/>
</dbReference>
<dbReference type="InterPro" id="IPR011993">
    <property type="entry name" value="PH-like_dom_sf"/>
</dbReference>
<dbReference type="Pfam" id="PF00169">
    <property type="entry name" value="PH"/>
    <property type="match status" value="1"/>
</dbReference>
<feature type="compositionally biased region" description="Low complexity" evidence="2">
    <location>
        <begin position="226"/>
        <end position="240"/>
    </location>
</feature>
<evidence type="ECO:0000256" key="1">
    <source>
        <dbReference type="ARBA" id="ARBA00022737"/>
    </source>
</evidence>
<dbReference type="GO" id="GO:0005085">
    <property type="term" value="F:guanyl-nucleotide exchange factor activity"/>
    <property type="evidence" value="ECO:0007669"/>
    <property type="project" value="InterPro"/>
</dbReference>
<protein>
    <recommendedName>
        <fullName evidence="8">TIAM Rac1 associated GEF 2a</fullName>
    </recommendedName>
</protein>
<feature type="region of interest" description="Disordered" evidence="2">
    <location>
        <begin position="1"/>
        <end position="22"/>
    </location>
</feature>
<dbReference type="Ensembl" id="ENSOTST00005019654.2">
    <property type="protein sequence ID" value="ENSOTSP00005018057.2"/>
    <property type="gene ID" value="ENSOTSG00005001753.2"/>
</dbReference>
<feature type="region of interest" description="Disordered" evidence="2">
    <location>
        <begin position="880"/>
        <end position="902"/>
    </location>
</feature>
<feature type="compositionally biased region" description="Basic and acidic residues" evidence="2">
    <location>
        <begin position="138"/>
        <end position="147"/>
    </location>
</feature>
<feature type="compositionally biased region" description="Low complexity" evidence="2">
    <location>
        <begin position="889"/>
        <end position="901"/>
    </location>
</feature>
<dbReference type="CDD" id="cd01255">
    <property type="entry name" value="PH2_Tiam1_2"/>
    <property type="match status" value="1"/>
</dbReference>
<gene>
    <name evidence="6" type="primary">LOC112261964</name>
</gene>
<dbReference type="InterPro" id="IPR000219">
    <property type="entry name" value="DH_dom"/>
</dbReference>
<feature type="region of interest" description="Disordered" evidence="2">
    <location>
        <begin position="1390"/>
        <end position="1444"/>
    </location>
</feature>
<dbReference type="GeneTree" id="ENSGT00940000157012"/>
<dbReference type="InterPro" id="IPR043537">
    <property type="entry name" value="Tiam1/Tiam2/Sif"/>
</dbReference>
<dbReference type="InterPro" id="IPR036034">
    <property type="entry name" value="PDZ_sf"/>
</dbReference>
<feature type="region of interest" description="Disordered" evidence="2">
    <location>
        <begin position="196"/>
        <end position="285"/>
    </location>
</feature>